<comment type="catalytic activity">
    <reaction evidence="1 14">
        <text>1-(5-phospho-beta-D-ribosyl)-5'-AMP + H2O = 1-(5-phospho-beta-D-ribosyl)-5-[(5-phospho-beta-D-ribosylamino)methylideneamino]imidazole-4-carboxamide</text>
        <dbReference type="Rhea" id="RHEA:20049"/>
        <dbReference type="ChEBI" id="CHEBI:15377"/>
        <dbReference type="ChEBI" id="CHEBI:58435"/>
        <dbReference type="ChEBI" id="CHEBI:59457"/>
        <dbReference type="EC" id="3.5.4.19"/>
    </reaction>
</comment>
<organism evidence="17 18">
    <name type="scientific">Corynebacterium mastitidis</name>
    <dbReference type="NCBI Taxonomy" id="161890"/>
    <lineage>
        <taxon>Bacteria</taxon>
        <taxon>Bacillati</taxon>
        <taxon>Actinomycetota</taxon>
        <taxon>Actinomycetes</taxon>
        <taxon>Mycobacteriales</taxon>
        <taxon>Corynebacteriaceae</taxon>
        <taxon>Corynebacterium</taxon>
    </lineage>
</organism>
<feature type="binding site" evidence="14">
    <location>
        <position position="87"/>
    </location>
    <ligand>
        <name>Mg(2+)</name>
        <dbReference type="ChEBI" id="CHEBI:18420"/>
    </ligand>
</feature>
<keyword evidence="9 14" id="KW-0479">Metal-binding</keyword>
<dbReference type="GO" id="GO:0008270">
    <property type="term" value="F:zinc ion binding"/>
    <property type="evidence" value="ECO:0007669"/>
    <property type="project" value="UniProtKB-UniRule"/>
</dbReference>
<comment type="function">
    <text evidence="14">Catalyzes the hydrolysis of the adenine ring of phosphoribosyl-AMP.</text>
</comment>
<evidence type="ECO:0000256" key="8">
    <source>
        <dbReference type="ARBA" id="ARBA00022605"/>
    </source>
</evidence>
<keyword evidence="11 14" id="KW-0862">Zinc</keyword>
<evidence type="ECO:0000256" key="7">
    <source>
        <dbReference type="ARBA" id="ARBA00022490"/>
    </source>
</evidence>
<dbReference type="PANTHER" id="PTHR42945">
    <property type="entry name" value="HISTIDINE BIOSYNTHESIS BIFUNCTIONAL PROTEIN"/>
    <property type="match status" value="1"/>
</dbReference>
<evidence type="ECO:0000256" key="12">
    <source>
        <dbReference type="ARBA" id="ARBA00022842"/>
    </source>
</evidence>
<evidence type="ECO:0000313" key="17">
    <source>
        <dbReference type="EMBL" id="PKF68684.1"/>
    </source>
</evidence>
<evidence type="ECO:0000256" key="3">
    <source>
        <dbReference type="ARBA" id="ARBA00005169"/>
    </source>
</evidence>
<comment type="caution">
    <text evidence="17">The sequence shown here is derived from an EMBL/GenBank/DDBJ whole genome shotgun (WGS) entry which is preliminary data.</text>
</comment>
<dbReference type="AlphaFoldDB" id="A0A2N0X7J5"/>
<dbReference type="InterPro" id="IPR026660">
    <property type="entry name" value="PRA-CH"/>
</dbReference>
<dbReference type="Gene3D" id="3.10.20.810">
    <property type="entry name" value="Phosphoribosyl-AMP cyclohydrolase"/>
    <property type="match status" value="1"/>
</dbReference>
<gene>
    <name evidence="14 16" type="primary">hisI</name>
    <name evidence="17" type="ORF">CXB45_06045</name>
    <name evidence="16" type="ORF">V5S96_03595</name>
</gene>
<proteinExistence type="inferred from homology"/>
<dbReference type="FunFam" id="3.10.20.810:FF:000001">
    <property type="entry name" value="Histidine biosynthesis bifunctional protein HisIE"/>
    <property type="match status" value="1"/>
</dbReference>
<feature type="binding site" evidence="14">
    <location>
        <position position="109"/>
    </location>
    <ligand>
        <name>Zn(2+)</name>
        <dbReference type="ChEBI" id="CHEBI:29105"/>
        <note>ligand shared between dimeric partners</note>
    </ligand>
</feature>
<sequence>MSVRDCELDPEIARRVRFNEQGLVPAVAQDADSGAVLMLAWMDAPALAHTLATRQGTYWSRSRADYWIKGATSGHTQRVREVRLDCDGDTVLLAVEQRGGACHTGDRTCFDADVLLGEER</sequence>
<dbReference type="PANTHER" id="PTHR42945:SF11">
    <property type="entry name" value="PHOSPHORIBOSYL-AMP CYCLOHYDROLASE"/>
    <property type="match status" value="1"/>
</dbReference>
<accession>A0A2N0X7J5</accession>
<dbReference type="Proteomes" id="UP000233249">
    <property type="component" value="Unassembled WGS sequence"/>
</dbReference>
<dbReference type="EC" id="3.5.4.19" evidence="14"/>
<dbReference type="GO" id="GO:0000105">
    <property type="term" value="P:L-histidine biosynthetic process"/>
    <property type="evidence" value="ECO:0007669"/>
    <property type="project" value="UniProtKB-UniRule"/>
</dbReference>
<dbReference type="UniPathway" id="UPA00031">
    <property type="reaction ID" value="UER00008"/>
</dbReference>
<keyword evidence="13 14" id="KW-0368">Histidine biosynthesis</keyword>
<comment type="subcellular location">
    <subcellularLocation>
        <location evidence="14">Cytoplasm</location>
    </subcellularLocation>
</comment>
<reference evidence="17 18" key="1">
    <citation type="submission" date="2017-12" db="EMBL/GenBank/DDBJ databases">
        <title>Corynebacterium mastitidis 16-1433 Genome.</title>
        <authorList>
            <person name="Gulvik C.A."/>
        </authorList>
    </citation>
    <scope>NUCLEOTIDE SEQUENCE [LARGE SCALE GENOMIC DNA]</scope>
    <source>
        <strain evidence="17 18">16-1433</strain>
    </source>
</reference>
<comment type="subunit">
    <text evidence="14">Homodimer.</text>
</comment>
<evidence type="ECO:0000313" key="19">
    <source>
        <dbReference type="Proteomes" id="UP001359781"/>
    </source>
</evidence>
<evidence type="ECO:0000256" key="5">
    <source>
        <dbReference type="ARBA" id="ARBA00007731"/>
    </source>
</evidence>
<reference evidence="16 19" key="2">
    <citation type="submission" date="2024-02" db="EMBL/GenBank/DDBJ databases">
        <title>Whole genome sequencing and characterization of Corynebacterium isolated from the ocular surface of dry eye disease sufferers.</title>
        <authorList>
            <person name="Naqvi M."/>
        </authorList>
    </citation>
    <scope>NUCLEOTIDE SEQUENCE [LARGE SCALE GENOMIC DNA]</scope>
    <source>
        <strain evidence="16 19">PCRF</strain>
    </source>
</reference>
<feature type="binding site" evidence="14">
    <location>
        <position position="102"/>
    </location>
    <ligand>
        <name>Zn(2+)</name>
        <dbReference type="ChEBI" id="CHEBI:29105"/>
        <note>ligand shared between dimeric partners</note>
    </ligand>
</feature>
<comment type="pathway">
    <text evidence="4">Amino-acid biosynthesis; L-histidine biosynthesis; L-histidine from 5-phospho-alpha-D-ribose 1-diphosphate: step 2/9.</text>
</comment>
<keyword evidence="19" id="KW-1185">Reference proteome</keyword>
<feature type="domain" description="Phosphoribosyl-AMP cyclohydrolase" evidence="15">
    <location>
        <begin position="38"/>
        <end position="110"/>
    </location>
</feature>
<evidence type="ECO:0000256" key="13">
    <source>
        <dbReference type="ARBA" id="ARBA00023102"/>
    </source>
</evidence>
<comment type="catalytic activity">
    <reaction evidence="2">
        <text>1-(5-phospho-beta-D-ribosyl)-ATP + H2O = 1-(5-phospho-beta-D-ribosyl)-5'-AMP + diphosphate + H(+)</text>
        <dbReference type="Rhea" id="RHEA:22828"/>
        <dbReference type="ChEBI" id="CHEBI:15377"/>
        <dbReference type="ChEBI" id="CHEBI:15378"/>
        <dbReference type="ChEBI" id="CHEBI:33019"/>
        <dbReference type="ChEBI" id="CHEBI:59457"/>
        <dbReference type="ChEBI" id="CHEBI:73183"/>
        <dbReference type="EC" id="3.6.1.31"/>
    </reaction>
</comment>
<feature type="binding site" evidence="14">
    <location>
        <position position="86"/>
    </location>
    <ligand>
        <name>Zn(2+)</name>
        <dbReference type="ChEBI" id="CHEBI:29105"/>
        <note>ligand shared between dimeric partners</note>
    </ligand>
</feature>
<comment type="similarity">
    <text evidence="14">Belongs to the PRA-CH family.</text>
</comment>
<dbReference type="OrthoDB" id="9795769at2"/>
<evidence type="ECO:0000256" key="11">
    <source>
        <dbReference type="ARBA" id="ARBA00022833"/>
    </source>
</evidence>
<evidence type="ECO:0000256" key="4">
    <source>
        <dbReference type="ARBA" id="ARBA00005204"/>
    </source>
</evidence>
<dbReference type="EMBL" id="JBAHVJ010000003">
    <property type="protein sequence ID" value="MEJ4099446.1"/>
    <property type="molecule type" value="Genomic_DNA"/>
</dbReference>
<dbReference type="GO" id="GO:0000287">
    <property type="term" value="F:magnesium ion binding"/>
    <property type="evidence" value="ECO:0007669"/>
    <property type="project" value="UniProtKB-UniRule"/>
</dbReference>
<comment type="pathway">
    <text evidence="3 14">Amino-acid biosynthesis; L-histidine biosynthesis; L-histidine from 5-phospho-alpha-D-ribose 1-diphosphate: step 3/9.</text>
</comment>
<dbReference type="EMBL" id="PJAF01000014">
    <property type="protein sequence ID" value="PKF68684.1"/>
    <property type="molecule type" value="Genomic_DNA"/>
</dbReference>
<dbReference type="NCBIfam" id="NF000768">
    <property type="entry name" value="PRK00051.1"/>
    <property type="match status" value="1"/>
</dbReference>
<evidence type="ECO:0000256" key="9">
    <source>
        <dbReference type="ARBA" id="ARBA00022723"/>
    </source>
</evidence>
<dbReference type="GO" id="GO:0004636">
    <property type="term" value="F:phosphoribosyl-ATP diphosphatase activity"/>
    <property type="evidence" value="ECO:0007669"/>
    <property type="project" value="UniProtKB-EC"/>
</dbReference>
<evidence type="ECO:0000256" key="1">
    <source>
        <dbReference type="ARBA" id="ARBA00000024"/>
    </source>
</evidence>
<comment type="similarity">
    <text evidence="5">In the C-terminal section; belongs to the PRA-PH family.</text>
</comment>
<keyword evidence="8 14" id="KW-0028">Amino-acid biosynthesis</keyword>
<keyword evidence="7 14" id="KW-0963">Cytoplasm</keyword>
<keyword evidence="10 14" id="KW-0378">Hydrolase</keyword>
<evidence type="ECO:0000256" key="6">
    <source>
        <dbReference type="ARBA" id="ARBA00008299"/>
    </source>
</evidence>
<dbReference type="Pfam" id="PF01502">
    <property type="entry name" value="PRA-CH"/>
    <property type="match status" value="1"/>
</dbReference>
<comment type="cofactor">
    <cofactor evidence="14">
        <name>Mg(2+)</name>
        <dbReference type="ChEBI" id="CHEBI:18420"/>
    </cofactor>
    <text evidence="14">Binds 1 Mg(2+) ion per subunit.</text>
</comment>
<dbReference type="InterPro" id="IPR002496">
    <property type="entry name" value="PRib_AMP_CycHydrolase_dom"/>
</dbReference>
<evidence type="ECO:0000259" key="15">
    <source>
        <dbReference type="Pfam" id="PF01502"/>
    </source>
</evidence>
<dbReference type="STRING" id="1121365.GCA_000375365_00183"/>
<evidence type="ECO:0000256" key="14">
    <source>
        <dbReference type="HAMAP-Rule" id="MF_01021"/>
    </source>
</evidence>
<evidence type="ECO:0000313" key="16">
    <source>
        <dbReference type="EMBL" id="MEJ4099446.1"/>
    </source>
</evidence>
<comment type="similarity">
    <text evidence="6">In the N-terminal section; belongs to the PRA-CH family.</text>
</comment>
<comment type="cofactor">
    <cofactor evidence="14">
        <name>Zn(2+)</name>
        <dbReference type="ChEBI" id="CHEBI:29105"/>
    </cofactor>
    <text evidence="14">Binds 1 zinc ion per subunit.</text>
</comment>
<dbReference type="SUPFAM" id="SSF141734">
    <property type="entry name" value="HisI-like"/>
    <property type="match status" value="1"/>
</dbReference>
<dbReference type="GO" id="GO:0004635">
    <property type="term" value="F:phosphoribosyl-AMP cyclohydrolase activity"/>
    <property type="evidence" value="ECO:0007669"/>
    <property type="project" value="UniProtKB-UniRule"/>
</dbReference>
<dbReference type="HAMAP" id="MF_01021">
    <property type="entry name" value="HisI"/>
    <property type="match status" value="1"/>
</dbReference>
<evidence type="ECO:0000256" key="10">
    <source>
        <dbReference type="ARBA" id="ARBA00022801"/>
    </source>
</evidence>
<name>A0A2N0X7J5_9CORY</name>
<evidence type="ECO:0000313" key="18">
    <source>
        <dbReference type="Proteomes" id="UP000233249"/>
    </source>
</evidence>
<dbReference type="RefSeq" id="WP_018117470.1">
    <property type="nucleotide sequence ID" value="NZ_JAKRKB010000004.1"/>
</dbReference>
<evidence type="ECO:0000256" key="2">
    <source>
        <dbReference type="ARBA" id="ARBA00001460"/>
    </source>
</evidence>
<protein>
    <recommendedName>
        <fullName evidence="14">Phosphoribosyl-AMP cyclohydrolase</fullName>
        <shortName evidence="14">PRA-CH</shortName>
        <ecNumber evidence="14">3.5.4.19</ecNumber>
    </recommendedName>
</protein>
<dbReference type="GeneID" id="89360681"/>
<dbReference type="InterPro" id="IPR038019">
    <property type="entry name" value="PRib_AMP_CycHydrolase_sf"/>
</dbReference>
<dbReference type="GO" id="GO:0005737">
    <property type="term" value="C:cytoplasm"/>
    <property type="evidence" value="ECO:0007669"/>
    <property type="project" value="UniProtKB-SubCell"/>
</dbReference>
<dbReference type="Proteomes" id="UP001359781">
    <property type="component" value="Unassembled WGS sequence"/>
</dbReference>
<feature type="binding site" evidence="14">
    <location>
        <position position="89"/>
    </location>
    <ligand>
        <name>Mg(2+)</name>
        <dbReference type="ChEBI" id="CHEBI:18420"/>
    </ligand>
</feature>
<keyword evidence="12 14" id="KW-0460">Magnesium</keyword>
<feature type="binding site" evidence="14">
    <location>
        <position position="85"/>
    </location>
    <ligand>
        <name>Mg(2+)</name>
        <dbReference type="ChEBI" id="CHEBI:18420"/>
    </ligand>
</feature>